<dbReference type="PANTHER" id="PTHR43685:SF2">
    <property type="entry name" value="GLYCOSYLTRANSFERASE 2-LIKE DOMAIN-CONTAINING PROTEIN"/>
    <property type="match status" value="1"/>
</dbReference>
<dbReference type="Proteomes" id="UP001300496">
    <property type="component" value="Unassembled WGS sequence"/>
</dbReference>
<comment type="caution">
    <text evidence="2">The sequence shown here is derived from an EMBL/GenBank/DDBJ whole genome shotgun (WGS) entry which is preliminary data.</text>
</comment>
<keyword evidence="2" id="KW-0808">Transferase</keyword>
<keyword evidence="2" id="KW-0328">Glycosyltransferase</keyword>
<keyword evidence="3" id="KW-1185">Reference proteome</keyword>
<reference evidence="2 3" key="1">
    <citation type="journal article" date="2024" name="Int. J. Syst. Evol. Microbiol.">
        <title>Microbacterium memoriense sp. nov., a member of the Actinomycetota from marine beach sediment of the north coast of Portugal.</title>
        <authorList>
            <person name="Santos J.D.N.D."/>
            <person name="Klimek D."/>
            <person name="Calusinska M."/>
            <person name="Lobo-da-Cunha A."/>
            <person name="Catita J."/>
            <person name="Goncalves H."/>
            <person name="Gonzalez I."/>
            <person name="Lage O.M."/>
        </authorList>
    </citation>
    <scope>NUCLEOTIDE SEQUENCE [LARGE SCALE GENOMIC DNA]</scope>
    <source>
        <strain evidence="2 3">PMIC_1C1B</strain>
    </source>
</reference>
<dbReference type="PANTHER" id="PTHR43685">
    <property type="entry name" value="GLYCOSYLTRANSFERASE"/>
    <property type="match status" value="1"/>
</dbReference>
<evidence type="ECO:0000313" key="3">
    <source>
        <dbReference type="Proteomes" id="UP001300496"/>
    </source>
</evidence>
<organism evidence="2 3">
    <name type="scientific">Microbacterium memoriense</name>
    <dbReference type="NCBI Taxonomy" id="2978350"/>
    <lineage>
        <taxon>Bacteria</taxon>
        <taxon>Bacillati</taxon>
        <taxon>Actinomycetota</taxon>
        <taxon>Actinomycetes</taxon>
        <taxon>Micrococcales</taxon>
        <taxon>Microbacteriaceae</taxon>
        <taxon>Microbacterium</taxon>
    </lineage>
</organism>
<dbReference type="InterPro" id="IPR001173">
    <property type="entry name" value="Glyco_trans_2-like"/>
</dbReference>
<accession>A0ABT2PEC5</accession>
<dbReference type="Gene3D" id="3.90.550.10">
    <property type="entry name" value="Spore Coat Polysaccharide Biosynthesis Protein SpsA, Chain A"/>
    <property type="match status" value="1"/>
</dbReference>
<feature type="domain" description="Glycosyltransferase 2-like" evidence="1">
    <location>
        <begin position="4"/>
        <end position="128"/>
    </location>
</feature>
<dbReference type="InterPro" id="IPR029044">
    <property type="entry name" value="Nucleotide-diphossugar_trans"/>
</dbReference>
<name>A0ABT2PEC5_9MICO</name>
<dbReference type="EMBL" id="JAODOR010000011">
    <property type="protein sequence ID" value="MCT9002800.1"/>
    <property type="molecule type" value="Genomic_DNA"/>
</dbReference>
<dbReference type="EC" id="2.4.-.-" evidence="2"/>
<proteinExistence type="predicted"/>
<dbReference type="InterPro" id="IPR050834">
    <property type="entry name" value="Glycosyltransf_2"/>
</dbReference>
<gene>
    <name evidence="2" type="ORF">N4R40_10530</name>
</gene>
<dbReference type="SUPFAM" id="SSF53448">
    <property type="entry name" value="Nucleotide-diphospho-sugar transferases"/>
    <property type="match status" value="1"/>
</dbReference>
<evidence type="ECO:0000259" key="1">
    <source>
        <dbReference type="Pfam" id="PF00535"/>
    </source>
</evidence>
<dbReference type="GO" id="GO:0016757">
    <property type="term" value="F:glycosyltransferase activity"/>
    <property type="evidence" value="ECO:0007669"/>
    <property type="project" value="UniProtKB-KW"/>
</dbReference>
<dbReference type="Pfam" id="PF00535">
    <property type="entry name" value="Glycos_transf_2"/>
    <property type="match status" value="1"/>
</dbReference>
<evidence type="ECO:0000313" key="2">
    <source>
        <dbReference type="EMBL" id="MCT9002800.1"/>
    </source>
</evidence>
<sequence length="293" mass="32667">MLDIMLPFYGRDDHFRAAVESVLTQADDRWRLVIIDDANPDTAPGAWARSISDPRVEYIRHSENHGINPTFQECLERSAAEWVTVFGCDDIMESGYVQRVLDLADQYPSAGFIHPGADVIDSDGRPVRTLVDTAKSMYRPRGPRPTTLSGENLAVSITRGNWMNFPALAWHGPTVRSIGFRPDFDVVQDLALALDVCRAGRGLVLDDEVVFHYRRHAASVSSWRAVDGSRFAEERRFFLEEAALFDEQGWHQAARAARTHLSSRINALTRVPAALRVGDRAGAGSLIRHASGR</sequence>
<dbReference type="RefSeq" id="WP_261607329.1">
    <property type="nucleotide sequence ID" value="NZ_JAODOR010000011.1"/>
</dbReference>
<protein>
    <submittedName>
        <fullName evidence="2">Glycosyltransferase</fullName>
        <ecNumber evidence="2">2.4.-.-</ecNumber>
    </submittedName>
</protein>